<evidence type="ECO:0000313" key="3">
    <source>
        <dbReference type="Proteomes" id="UP000248961"/>
    </source>
</evidence>
<name>A0A395I8L4_ASPHC</name>
<dbReference type="OrthoDB" id="10553836at2759"/>
<dbReference type="Proteomes" id="UP000248961">
    <property type="component" value="Unassembled WGS sequence"/>
</dbReference>
<feature type="compositionally biased region" description="Basic and acidic residues" evidence="1">
    <location>
        <begin position="220"/>
        <end position="254"/>
    </location>
</feature>
<gene>
    <name evidence="2" type="ORF">BO97DRAFT_420912</name>
</gene>
<accession>A0A395I8L4</accession>
<keyword evidence="3" id="KW-1185">Reference proteome</keyword>
<evidence type="ECO:0000256" key="1">
    <source>
        <dbReference type="SAM" id="MobiDB-lite"/>
    </source>
</evidence>
<dbReference type="RefSeq" id="XP_025555764.1">
    <property type="nucleotide sequence ID" value="XM_025696689.1"/>
</dbReference>
<feature type="region of interest" description="Disordered" evidence="1">
    <location>
        <begin position="280"/>
        <end position="307"/>
    </location>
</feature>
<protein>
    <submittedName>
        <fullName evidence="2">Uncharacterized protein</fullName>
    </submittedName>
</protein>
<sequence>MVDCSPINETDGAPPNFFTMDVGGTGDPRSTDWEYYEGELELKVLINRMHHPEAYPVYGCILSEPWVQFYKEVDCDDSSGYHYICQCELEGKLTLHVARDRWLIEMWGVHEVQLAMGCEGFDKVIQEICTINQERSLELIETDEHSLAAEDLDHEDFIQADTAHVDCKQESPSQEDCKEEGPKQGFIQNASQSLEQDCSQDEPKQGNPNQKEINQDPIQDPDRDLKQDPKHVDPNQEVYKQEEPCQEEPREIHNQDPNQDPNQDFKQEDLKKNCIQEDLRQDPKQEDLEQESPKQHPKQHPKQYEPARAGTSLTWALSLGVSYTQLSVYAEGFWAFLGIVLFQQTTLTNENKHDVDALILVLLRSSAFMLRLFELPQAYLWFSKNKAVSFELAPLEFIIPLEGAIQRKRLIGGDESTLESLLPSAID</sequence>
<feature type="region of interest" description="Disordered" evidence="1">
    <location>
        <begin position="1"/>
        <end position="21"/>
    </location>
</feature>
<feature type="compositionally biased region" description="Basic and acidic residues" evidence="1">
    <location>
        <begin position="280"/>
        <end position="294"/>
    </location>
</feature>
<dbReference type="GeneID" id="37200978"/>
<dbReference type="AlphaFoldDB" id="A0A395I8L4"/>
<proteinExistence type="predicted"/>
<dbReference type="EMBL" id="KZ824269">
    <property type="protein sequence ID" value="RAL16610.1"/>
    <property type="molecule type" value="Genomic_DNA"/>
</dbReference>
<feature type="region of interest" description="Disordered" evidence="1">
    <location>
        <begin position="191"/>
        <end position="265"/>
    </location>
</feature>
<evidence type="ECO:0000313" key="2">
    <source>
        <dbReference type="EMBL" id="RAL16610.1"/>
    </source>
</evidence>
<organism evidence="2 3">
    <name type="scientific">Aspergillus homomorphus (strain CBS 101889)</name>
    <dbReference type="NCBI Taxonomy" id="1450537"/>
    <lineage>
        <taxon>Eukaryota</taxon>
        <taxon>Fungi</taxon>
        <taxon>Dikarya</taxon>
        <taxon>Ascomycota</taxon>
        <taxon>Pezizomycotina</taxon>
        <taxon>Eurotiomycetes</taxon>
        <taxon>Eurotiomycetidae</taxon>
        <taxon>Eurotiales</taxon>
        <taxon>Aspergillaceae</taxon>
        <taxon>Aspergillus</taxon>
        <taxon>Aspergillus subgen. Circumdati</taxon>
    </lineage>
</organism>
<reference evidence="2 3" key="1">
    <citation type="submission" date="2018-02" db="EMBL/GenBank/DDBJ databases">
        <title>The genomes of Aspergillus section Nigri reveals drivers in fungal speciation.</title>
        <authorList>
            <consortium name="DOE Joint Genome Institute"/>
            <person name="Vesth T.C."/>
            <person name="Nybo J."/>
            <person name="Theobald S."/>
            <person name="Brandl J."/>
            <person name="Frisvad J.C."/>
            <person name="Nielsen K.F."/>
            <person name="Lyhne E.K."/>
            <person name="Kogle M.E."/>
            <person name="Kuo A."/>
            <person name="Riley R."/>
            <person name="Clum A."/>
            <person name="Nolan M."/>
            <person name="Lipzen A."/>
            <person name="Salamov A."/>
            <person name="Henrissat B."/>
            <person name="Wiebenga A."/>
            <person name="De vries R.P."/>
            <person name="Grigoriev I.V."/>
            <person name="Mortensen U.H."/>
            <person name="Andersen M.R."/>
            <person name="Baker S.E."/>
        </authorList>
    </citation>
    <scope>NUCLEOTIDE SEQUENCE [LARGE SCALE GENOMIC DNA]</scope>
    <source>
        <strain evidence="2 3">CBS 101889</strain>
    </source>
</reference>
<dbReference type="VEuPathDB" id="FungiDB:BO97DRAFT_420912"/>